<evidence type="ECO:0000313" key="3">
    <source>
        <dbReference type="Proteomes" id="UP000006039"/>
    </source>
</evidence>
<reference evidence="2" key="5">
    <citation type="submission" date="2018-04" db="UniProtKB">
        <authorList>
            <consortium name="EnsemblFungi"/>
        </authorList>
    </citation>
    <scope>IDENTIFICATION</scope>
    <source>
        <strain evidence="2">R3-111a-1</strain>
    </source>
</reference>
<accession>J3P4Q2</accession>
<reference evidence="2" key="4">
    <citation type="journal article" date="2015" name="G3 (Bethesda)">
        <title>Genome sequences of three phytopathogenic species of the Magnaporthaceae family of fungi.</title>
        <authorList>
            <person name="Okagaki L.H."/>
            <person name="Nunes C.C."/>
            <person name="Sailsbery J."/>
            <person name="Clay B."/>
            <person name="Brown D."/>
            <person name="John T."/>
            <person name="Oh Y."/>
            <person name="Young N."/>
            <person name="Fitzgerald M."/>
            <person name="Haas B.J."/>
            <person name="Zeng Q."/>
            <person name="Young S."/>
            <person name="Adiconis X."/>
            <person name="Fan L."/>
            <person name="Levin J.Z."/>
            <person name="Mitchell T.K."/>
            <person name="Okubara P.A."/>
            <person name="Farman M.L."/>
            <person name="Kohn L.M."/>
            <person name="Birren B."/>
            <person name="Ma L.-J."/>
            <person name="Dean R.A."/>
        </authorList>
    </citation>
    <scope>NUCLEOTIDE SEQUENCE</scope>
    <source>
        <strain evidence="2">R3-111a-1</strain>
    </source>
</reference>
<dbReference type="GeneID" id="20348947"/>
<reference evidence="1" key="2">
    <citation type="submission" date="2010-07" db="EMBL/GenBank/DDBJ databases">
        <authorList>
            <consortium name="The Broad Institute Genome Sequencing Platform"/>
            <consortium name="Broad Institute Genome Sequencing Center for Infectious Disease"/>
            <person name="Ma L.-J."/>
            <person name="Dead R."/>
            <person name="Young S."/>
            <person name="Zeng Q."/>
            <person name="Koehrsen M."/>
            <person name="Alvarado L."/>
            <person name="Berlin A."/>
            <person name="Chapman S.B."/>
            <person name="Chen Z."/>
            <person name="Freedman E."/>
            <person name="Gellesch M."/>
            <person name="Goldberg J."/>
            <person name="Griggs A."/>
            <person name="Gujja S."/>
            <person name="Heilman E.R."/>
            <person name="Heiman D."/>
            <person name="Hepburn T."/>
            <person name="Howarth C."/>
            <person name="Jen D."/>
            <person name="Larson L."/>
            <person name="Mehta T."/>
            <person name="Neiman D."/>
            <person name="Pearson M."/>
            <person name="Roberts A."/>
            <person name="Saif S."/>
            <person name="Shea T."/>
            <person name="Shenoy N."/>
            <person name="Sisk P."/>
            <person name="Stolte C."/>
            <person name="Sykes S."/>
            <person name="Walk T."/>
            <person name="White J."/>
            <person name="Yandava C."/>
            <person name="Haas B."/>
            <person name="Nusbaum C."/>
            <person name="Birren B."/>
        </authorList>
    </citation>
    <scope>NUCLEOTIDE SEQUENCE</scope>
    <source>
        <strain evidence="1">R3-111a-1</strain>
    </source>
</reference>
<dbReference type="EMBL" id="GL385398">
    <property type="protein sequence ID" value="EJT74649.1"/>
    <property type="molecule type" value="Genomic_DNA"/>
</dbReference>
<protein>
    <submittedName>
        <fullName evidence="1 2">Uncharacterized protein</fullName>
    </submittedName>
</protein>
<reference evidence="3" key="1">
    <citation type="submission" date="2010-07" db="EMBL/GenBank/DDBJ databases">
        <title>The genome sequence of Gaeumannomyces graminis var. tritici strain R3-111a-1.</title>
        <authorList>
            <consortium name="The Broad Institute Genome Sequencing Platform"/>
            <person name="Ma L.-J."/>
            <person name="Dead R."/>
            <person name="Young S."/>
            <person name="Zeng Q."/>
            <person name="Koehrsen M."/>
            <person name="Alvarado L."/>
            <person name="Berlin A."/>
            <person name="Chapman S.B."/>
            <person name="Chen Z."/>
            <person name="Freedman E."/>
            <person name="Gellesch M."/>
            <person name="Goldberg J."/>
            <person name="Griggs A."/>
            <person name="Gujja S."/>
            <person name="Heilman E.R."/>
            <person name="Heiman D."/>
            <person name="Hepburn T."/>
            <person name="Howarth C."/>
            <person name="Jen D."/>
            <person name="Larson L."/>
            <person name="Mehta T."/>
            <person name="Neiman D."/>
            <person name="Pearson M."/>
            <person name="Roberts A."/>
            <person name="Saif S."/>
            <person name="Shea T."/>
            <person name="Shenoy N."/>
            <person name="Sisk P."/>
            <person name="Stolte C."/>
            <person name="Sykes S."/>
            <person name="Walk T."/>
            <person name="White J."/>
            <person name="Yandava C."/>
            <person name="Haas B."/>
            <person name="Nusbaum C."/>
            <person name="Birren B."/>
        </authorList>
    </citation>
    <scope>NUCLEOTIDE SEQUENCE [LARGE SCALE GENOMIC DNA]</scope>
    <source>
        <strain evidence="3">R3-111a-1</strain>
    </source>
</reference>
<name>J3P4Q2_GAET3</name>
<dbReference type="VEuPathDB" id="FungiDB:GGTG_08489"/>
<evidence type="ECO:0000313" key="1">
    <source>
        <dbReference type="EMBL" id="EJT74649.1"/>
    </source>
</evidence>
<organism evidence="1">
    <name type="scientific">Gaeumannomyces tritici (strain R3-111a-1)</name>
    <name type="common">Wheat and barley take-all root rot fungus</name>
    <name type="synonym">Gaeumannomyces graminis var. tritici</name>
    <dbReference type="NCBI Taxonomy" id="644352"/>
    <lineage>
        <taxon>Eukaryota</taxon>
        <taxon>Fungi</taxon>
        <taxon>Dikarya</taxon>
        <taxon>Ascomycota</taxon>
        <taxon>Pezizomycotina</taxon>
        <taxon>Sordariomycetes</taxon>
        <taxon>Sordariomycetidae</taxon>
        <taxon>Magnaporthales</taxon>
        <taxon>Magnaporthaceae</taxon>
        <taxon>Gaeumannomyces</taxon>
    </lineage>
</organism>
<reference evidence="1" key="3">
    <citation type="submission" date="2010-09" db="EMBL/GenBank/DDBJ databases">
        <title>Annotation of Gaeumannomyces graminis var. tritici R3-111a-1.</title>
        <authorList>
            <consortium name="The Broad Institute Genome Sequencing Platform"/>
            <person name="Ma L.-J."/>
            <person name="Dead R."/>
            <person name="Young S.K."/>
            <person name="Zeng Q."/>
            <person name="Gargeya S."/>
            <person name="Fitzgerald M."/>
            <person name="Haas B."/>
            <person name="Abouelleil A."/>
            <person name="Alvarado L."/>
            <person name="Arachchi H.M."/>
            <person name="Berlin A."/>
            <person name="Brown A."/>
            <person name="Chapman S.B."/>
            <person name="Chen Z."/>
            <person name="Dunbar C."/>
            <person name="Freedman E."/>
            <person name="Gearin G."/>
            <person name="Gellesch M."/>
            <person name="Goldberg J."/>
            <person name="Griggs A."/>
            <person name="Gujja S."/>
            <person name="Heiman D."/>
            <person name="Howarth C."/>
            <person name="Larson L."/>
            <person name="Lui A."/>
            <person name="MacDonald P.J.P."/>
            <person name="Mehta T."/>
            <person name="Montmayeur A."/>
            <person name="Murphy C."/>
            <person name="Neiman D."/>
            <person name="Pearson M."/>
            <person name="Priest M."/>
            <person name="Roberts A."/>
            <person name="Saif S."/>
            <person name="Shea T."/>
            <person name="Shenoy N."/>
            <person name="Sisk P."/>
            <person name="Stolte C."/>
            <person name="Sykes S."/>
            <person name="Yandava C."/>
            <person name="Wortman J."/>
            <person name="Nusbaum C."/>
            <person name="Birren B."/>
        </authorList>
    </citation>
    <scope>NUCLEOTIDE SEQUENCE</scope>
    <source>
        <strain evidence="1">R3-111a-1</strain>
    </source>
</reference>
<dbReference type="AlphaFoldDB" id="J3P4Q2"/>
<dbReference type="HOGENOM" id="CLU_3087367_0_0_1"/>
<sequence length="52" mass="5570">MARALGFPIVVLQIPIRTIWNKTEQNAGCSAGPGIACLGEMGRTDWIEGVVK</sequence>
<proteinExistence type="predicted"/>
<evidence type="ECO:0000313" key="2">
    <source>
        <dbReference type="EnsemblFungi" id="EJT74649"/>
    </source>
</evidence>
<keyword evidence="3" id="KW-1185">Reference proteome</keyword>
<dbReference type="Proteomes" id="UP000006039">
    <property type="component" value="Unassembled WGS sequence"/>
</dbReference>
<dbReference type="EnsemblFungi" id="EJT74649">
    <property type="protein sequence ID" value="EJT74649"/>
    <property type="gene ID" value="GGTG_08489"/>
</dbReference>
<dbReference type="RefSeq" id="XP_009224593.1">
    <property type="nucleotide sequence ID" value="XM_009226329.1"/>
</dbReference>
<gene>
    <name evidence="2" type="primary">20348947</name>
    <name evidence="1" type="ORF">GGTG_08489</name>
</gene>